<proteinExistence type="predicted"/>
<protein>
    <submittedName>
        <fullName evidence="1">Uncharacterized protein</fullName>
    </submittedName>
</protein>
<organism evidence="1 2">
    <name type="scientific">Tumidithrix elongata BACA0141</name>
    <dbReference type="NCBI Taxonomy" id="2716417"/>
    <lineage>
        <taxon>Bacteria</taxon>
        <taxon>Bacillati</taxon>
        <taxon>Cyanobacteriota</taxon>
        <taxon>Cyanophyceae</taxon>
        <taxon>Pseudanabaenales</taxon>
        <taxon>Pseudanabaenaceae</taxon>
        <taxon>Tumidithrix</taxon>
        <taxon>Tumidithrix elongata</taxon>
    </lineage>
</organism>
<comment type="caution">
    <text evidence="1">The sequence shown here is derived from an EMBL/GenBank/DDBJ whole genome shotgun (WGS) entry which is preliminary data.</text>
</comment>
<dbReference type="Proteomes" id="UP001333818">
    <property type="component" value="Unassembled WGS sequence"/>
</dbReference>
<evidence type="ECO:0000313" key="1">
    <source>
        <dbReference type="EMBL" id="MEE3719765.1"/>
    </source>
</evidence>
<name>A0AAW9PXK8_9CYAN</name>
<dbReference type="AlphaFoldDB" id="A0AAW9PXK8"/>
<gene>
    <name evidence="1" type="ORF">V2H45_23770</name>
</gene>
<reference evidence="1" key="1">
    <citation type="submission" date="2024-01" db="EMBL/GenBank/DDBJ databases">
        <title>Bank of Algae and Cyanobacteria of the Azores (BACA) strain genomes.</title>
        <authorList>
            <person name="Luz R."/>
            <person name="Cordeiro R."/>
            <person name="Fonseca A."/>
            <person name="Goncalves V."/>
        </authorList>
    </citation>
    <scope>NUCLEOTIDE SEQUENCE</scope>
    <source>
        <strain evidence="1">BACA0141</strain>
    </source>
</reference>
<dbReference type="RefSeq" id="WP_330486202.1">
    <property type="nucleotide sequence ID" value="NZ_JAZBJZ010000168.1"/>
</dbReference>
<keyword evidence="2" id="KW-1185">Reference proteome</keyword>
<accession>A0AAW9PXK8</accession>
<sequence length="46" mass="5037">MWDLEAGNCIKTLQPPRLYEELNISEAVGLTNAQTGTLKVLGAIYT</sequence>
<evidence type="ECO:0000313" key="2">
    <source>
        <dbReference type="Proteomes" id="UP001333818"/>
    </source>
</evidence>
<dbReference type="EMBL" id="JAZBJZ010000168">
    <property type="protein sequence ID" value="MEE3719765.1"/>
    <property type="molecule type" value="Genomic_DNA"/>
</dbReference>